<dbReference type="InterPro" id="IPR036271">
    <property type="entry name" value="Tet_transcr_reg_TetR-rel_C_sf"/>
</dbReference>
<organism evidence="6 7">
    <name type="scientific">Streptomyces hyaluromycini</name>
    <dbReference type="NCBI Taxonomy" id="1377993"/>
    <lineage>
        <taxon>Bacteria</taxon>
        <taxon>Bacillati</taxon>
        <taxon>Actinomycetota</taxon>
        <taxon>Actinomycetes</taxon>
        <taxon>Kitasatosporales</taxon>
        <taxon>Streptomycetaceae</taxon>
        <taxon>Streptomyces</taxon>
    </lineage>
</organism>
<name>A0ABV1X486_9ACTN</name>
<accession>A0ABV1X486</accession>
<dbReference type="InterPro" id="IPR001647">
    <property type="entry name" value="HTH_TetR"/>
</dbReference>
<keyword evidence="7" id="KW-1185">Reference proteome</keyword>
<dbReference type="EMBL" id="JBEPEK010000276">
    <property type="protein sequence ID" value="MER7183823.1"/>
    <property type="molecule type" value="Genomic_DNA"/>
</dbReference>
<dbReference type="Proteomes" id="UP001474181">
    <property type="component" value="Unassembled WGS sequence"/>
</dbReference>
<dbReference type="Gene3D" id="1.10.357.10">
    <property type="entry name" value="Tetracycline Repressor, domain 2"/>
    <property type="match status" value="1"/>
</dbReference>
<feature type="domain" description="HTH tetR-type" evidence="5">
    <location>
        <begin position="4"/>
        <end position="64"/>
    </location>
</feature>
<dbReference type="InterPro" id="IPR009057">
    <property type="entry name" value="Homeodomain-like_sf"/>
</dbReference>
<dbReference type="SUPFAM" id="SSF46689">
    <property type="entry name" value="Homeodomain-like"/>
    <property type="match status" value="1"/>
</dbReference>
<evidence type="ECO:0000256" key="3">
    <source>
        <dbReference type="ARBA" id="ARBA00023163"/>
    </source>
</evidence>
<dbReference type="SUPFAM" id="SSF48498">
    <property type="entry name" value="Tetracyclin repressor-like, C-terminal domain"/>
    <property type="match status" value="1"/>
</dbReference>
<dbReference type="PANTHER" id="PTHR47506">
    <property type="entry name" value="TRANSCRIPTIONAL REGULATORY PROTEIN"/>
    <property type="match status" value="1"/>
</dbReference>
<evidence type="ECO:0000256" key="4">
    <source>
        <dbReference type="PROSITE-ProRule" id="PRU00335"/>
    </source>
</evidence>
<dbReference type="Pfam" id="PF21993">
    <property type="entry name" value="TetR_C_13_2"/>
    <property type="match status" value="1"/>
</dbReference>
<proteinExistence type="predicted"/>
<keyword evidence="2 4" id="KW-0238">DNA-binding</keyword>
<dbReference type="Pfam" id="PF00440">
    <property type="entry name" value="TetR_N"/>
    <property type="match status" value="1"/>
</dbReference>
<keyword evidence="1" id="KW-0805">Transcription regulation</keyword>
<dbReference type="InterPro" id="IPR054156">
    <property type="entry name" value="YxaF_TetR_C"/>
</dbReference>
<gene>
    <name evidence="6" type="ORF">ABT404_30855</name>
</gene>
<sequence>MSEGGVREAMIKAAWMLIAERGLEGMSTREVLARTGAPRGSVYHHFPRGRAELIELAIDHSRQWMQDQIDAIRAQTPQDVVTGYIDIWRRVVEGTDFRAGCAMAGVTTGGHDPAILDRAEAAFNAAADALAARFEQVGLAPAEAAQRATLLVIAAEGAVILSRARRNSEPLALVATRLG</sequence>
<evidence type="ECO:0000313" key="6">
    <source>
        <dbReference type="EMBL" id="MER7183823.1"/>
    </source>
</evidence>
<keyword evidence="3" id="KW-0804">Transcription</keyword>
<feature type="DNA-binding region" description="H-T-H motif" evidence="4">
    <location>
        <begin position="27"/>
        <end position="46"/>
    </location>
</feature>
<evidence type="ECO:0000313" key="7">
    <source>
        <dbReference type="Proteomes" id="UP001474181"/>
    </source>
</evidence>
<dbReference type="PROSITE" id="PS50977">
    <property type="entry name" value="HTH_TETR_2"/>
    <property type="match status" value="1"/>
</dbReference>
<protein>
    <submittedName>
        <fullName evidence="6">TetR/AcrR family transcriptional regulator</fullName>
    </submittedName>
</protein>
<reference evidence="6 7" key="1">
    <citation type="submission" date="2024-06" db="EMBL/GenBank/DDBJ databases">
        <title>The Natural Products Discovery Center: Release of the First 8490 Sequenced Strains for Exploring Actinobacteria Biosynthetic Diversity.</title>
        <authorList>
            <person name="Kalkreuter E."/>
            <person name="Kautsar S.A."/>
            <person name="Yang D."/>
            <person name="Bader C.D."/>
            <person name="Teijaro C.N."/>
            <person name="Fluegel L."/>
            <person name="Davis C.M."/>
            <person name="Simpson J.R."/>
            <person name="Lauterbach L."/>
            <person name="Steele A.D."/>
            <person name="Gui C."/>
            <person name="Meng S."/>
            <person name="Li G."/>
            <person name="Viehrig K."/>
            <person name="Ye F."/>
            <person name="Su P."/>
            <person name="Kiefer A.F."/>
            <person name="Nichols A."/>
            <person name="Cepeda A.J."/>
            <person name="Yan W."/>
            <person name="Fan B."/>
            <person name="Jiang Y."/>
            <person name="Adhikari A."/>
            <person name="Zheng C.-J."/>
            <person name="Schuster L."/>
            <person name="Cowan T.M."/>
            <person name="Smanski M.J."/>
            <person name="Chevrette M.G."/>
            <person name="De Carvalho L.P.S."/>
            <person name="Shen B."/>
        </authorList>
    </citation>
    <scope>NUCLEOTIDE SEQUENCE [LARGE SCALE GENOMIC DNA]</scope>
    <source>
        <strain evidence="6 7">NPDC000234</strain>
    </source>
</reference>
<evidence type="ECO:0000256" key="2">
    <source>
        <dbReference type="ARBA" id="ARBA00023125"/>
    </source>
</evidence>
<dbReference type="PANTHER" id="PTHR47506:SF3">
    <property type="entry name" value="HTH-TYPE TRANSCRIPTIONAL REGULATOR LMRA"/>
    <property type="match status" value="1"/>
</dbReference>
<dbReference type="RefSeq" id="WP_350785451.1">
    <property type="nucleotide sequence ID" value="NZ_JBEPEK010000276.1"/>
</dbReference>
<comment type="caution">
    <text evidence="6">The sequence shown here is derived from an EMBL/GenBank/DDBJ whole genome shotgun (WGS) entry which is preliminary data.</text>
</comment>
<evidence type="ECO:0000256" key="1">
    <source>
        <dbReference type="ARBA" id="ARBA00023015"/>
    </source>
</evidence>
<evidence type="ECO:0000259" key="5">
    <source>
        <dbReference type="PROSITE" id="PS50977"/>
    </source>
</evidence>